<feature type="binding site" evidence="7">
    <location>
        <position position="37"/>
    </location>
    <ligand>
        <name>ATP</name>
        <dbReference type="ChEBI" id="CHEBI:30616"/>
    </ligand>
</feature>
<protein>
    <recommendedName>
        <fullName evidence="9">Protein kinase domain-containing protein</fullName>
    </recommendedName>
</protein>
<keyword evidence="2 8" id="KW-0723">Serine/threonine-protein kinase</keyword>
<dbReference type="InterPro" id="IPR000719">
    <property type="entry name" value="Prot_kinase_dom"/>
</dbReference>
<evidence type="ECO:0000259" key="9">
    <source>
        <dbReference type="PROSITE" id="PS50011"/>
    </source>
</evidence>
<dbReference type="GO" id="GO:0004674">
    <property type="term" value="F:protein serine/threonine kinase activity"/>
    <property type="evidence" value="ECO:0007669"/>
    <property type="project" value="UniProtKB-KW"/>
</dbReference>
<dbReference type="PROSITE" id="PS50011">
    <property type="entry name" value="PROTEIN_KINASE_DOM"/>
    <property type="match status" value="1"/>
</dbReference>
<evidence type="ECO:0000313" key="10">
    <source>
        <dbReference type="EMBL" id="KAF2071951.1"/>
    </source>
</evidence>
<comment type="similarity">
    <text evidence="1">Belongs to the protein kinase superfamily. CAMK Ser/Thr protein kinase family. CaMK subfamily.</text>
</comment>
<dbReference type="Gene3D" id="1.10.510.10">
    <property type="entry name" value="Transferase(Phosphotransferase) domain 1"/>
    <property type="match status" value="1"/>
</dbReference>
<reference evidence="10" key="1">
    <citation type="submission" date="2020-01" db="EMBL/GenBank/DDBJ databases">
        <title>Development of genomics and gene disruption for Polysphondylium violaceum indicates a role for the polyketide synthase stlB in stalk morphogenesis.</title>
        <authorList>
            <person name="Narita B."/>
            <person name="Kawabe Y."/>
            <person name="Kin K."/>
            <person name="Saito T."/>
            <person name="Gibbs R."/>
            <person name="Kuspa A."/>
            <person name="Muzny D."/>
            <person name="Queller D."/>
            <person name="Richards S."/>
            <person name="Strassman J."/>
            <person name="Sucgang R."/>
            <person name="Worley K."/>
            <person name="Schaap P."/>
        </authorList>
    </citation>
    <scope>NUCLEOTIDE SEQUENCE</scope>
    <source>
        <strain evidence="10">QSvi11</strain>
    </source>
</reference>
<dbReference type="FunFam" id="1.10.510.10:FF:000026">
    <property type="entry name" value="Calcium/calmodulin-dependent protein kinase type 1"/>
    <property type="match status" value="1"/>
</dbReference>
<keyword evidence="6 7" id="KW-0067">ATP-binding</keyword>
<gene>
    <name evidence="10" type="ORF">CYY_006726</name>
</gene>
<dbReference type="OrthoDB" id="40902at2759"/>
<organism evidence="10 11">
    <name type="scientific">Polysphondylium violaceum</name>
    <dbReference type="NCBI Taxonomy" id="133409"/>
    <lineage>
        <taxon>Eukaryota</taxon>
        <taxon>Amoebozoa</taxon>
        <taxon>Evosea</taxon>
        <taxon>Eumycetozoa</taxon>
        <taxon>Dictyostelia</taxon>
        <taxon>Dictyosteliales</taxon>
        <taxon>Dictyosteliaceae</taxon>
        <taxon>Polysphondylium</taxon>
    </lineage>
</organism>
<evidence type="ECO:0000256" key="3">
    <source>
        <dbReference type="ARBA" id="ARBA00022679"/>
    </source>
</evidence>
<dbReference type="PROSITE" id="PS00107">
    <property type="entry name" value="PROTEIN_KINASE_ATP"/>
    <property type="match status" value="1"/>
</dbReference>
<keyword evidence="3" id="KW-0808">Transferase</keyword>
<evidence type="ECO:0000256" key="7">
    <source>
        <dbReference type="PROSITE-ProRule" id="PRU10141"/>
    </source>
</evidence>
<evidence type="ECO:0000256" key="6">
    <source>
        <dbReference type="ARBA" id="ARBA00022840"/>
    </source>
</evidence>
<dbReference type="Proteomes" id="UP000695562">
    <property type="component" value="Unassembled WGS sequence"/>
</dbReference>
<evidence type="ECO:0000256" key="2">
    <source>
        <dbReference type="ARBA" id="ARBA00022527"/>
    </source>
</evidence>
<sequence>MTDITKVYEFKSELGRGAFSVVYLGVHKATQKNYAIKVINKVDLGKDYEKNLKMEVDILKKVDHPNIIALKELFDTQDKLYLVMELVTGGELFDKIVEKGSYSEKDASALVQKIVSAVGYLHSVGIVHRDLKPENLLLKTKNDDLEVAIADFGLSKIVGNSVVMQTACGTPSYVAPEVLNATAYDKEVDMWSVGVITYILLCGFPPFYGDTVPEIFEQIMEANYDFPEDYWGQISKEAKDFIQKLLVVDVSKRLSAQDALKHPWLTSGNAPNTVINKEKLKEFAQERQNTKNNLKA</sequence>
<dbReference type="PROSITE" id="PS00108">
    <property type="entry name" value="PROTEIN_KINASE_ST"/>
    <property type="match status" value="1"/>
</dbReference>
<dbReference type="SUPFAM" id="SSF56112">
    <property type="entry name" value="Protein kinase-like (PK-like)"/>
    <property type="match status" value="1"/>
</dbReference>
<dbReference type="InterPro" id="IPR011009">
    <property type="entry name" value="Kinase-like_dom_sf"/>
</dbReference>
<keyword evidence="5" id="KW-0418">Kinase</keyword>
<evidence type="ECO:0000256" key="8">
    <source>
        <dbReference type="RuleBase" id="RU000304"/>
    </source>
</evidence>
<keyword evidence="4 7" id="KW-0547">Nucleotide-binding</keyword>
<keyword evidence="11" id="KW-1185">Reference proteome</keyword>
<evidence type="ECO:0000256" key="1">
    <source>
        <dbReference type="ARBA" id="ARBA00005354"/>
    </source>
</evidence>
<evidence type="ECO:0000256" key="5">
    <source>
        <dbReference type="ARBA" id="ARBA00022777"/>
    </source>
</evidence>
<dbReference type="AlphaFoldDB" id="A0A8J4PZ48"/>
<dbReference type="InterPro" id="IPR008271">
    <property type="entry name" value="Ser/Thr_kinase_AS"/>
</dbReference>
<proteinExistence type="inferred from homology"/>
<accession>A0A8J4PZ48</accession>
<dbReference type="CDD" id="cd05117">
    <property type="entry name" value="STKc_CAMK"/>
    <property type="match status" value="1"/>
</dbReference>
<evidence type="ECO:0000313" key="11">
    <source>
        <dbReference type="Proteomes" id="UP000695562"/>
    </source>
</evidence>
<dbReference type="InterPro" id="IPR017441">
    <property type="entry name" value="Protein_kinase_ATP_BS"/>
</dbReference>
<feature type="domain" description="Protein kinase" evidence="9">
    <location>
        <begin position="8"/>
        <end position="265"/>
    </location>
</feature>
<dbReference type="EMBL" id="AJWJ01000323">
    <property type="protein sequence ID" value="KAF2071951.1"/>
    <property type="molecule type" value="Genomic_DNA"/>
</dbReference>
<dbReference type="FunFam" id="3.30.200.20:FF:000315">
    <property type="entry name" value="Calcium-dependent protein kinase 3"/>
    <property type="match status" value="1"/>
</dbReference>
<dbReference type="GO" id="GO:0005524">
    <property type="term" value="F:ATP binding"/>
    <property type="evidence" value="ECO:0007669"/>
    <property type="project" value="UniProtKB-UniRule"/>
</dbReference>
<evidence type="ECO:0000256" key="4">
    <source>
        <dbReference type="ARBA" id="ARBA00022741"/>
    </source>
</evidence>
<dbReference type="PANTHER" id="PTHR24347">
    <property type="entry name" value="SERINE/THREONINE-PROTEIN KINASE"/>
    <property type="match status" value="1"/>
</dbReference>
<dbReference type="Pfam" id="PF00069">
    <property type="entry name" value="Pkinase"/>
    <property type="match status" value="1"/>
</dbReference>
<name>A0A8J4PZ48_9MYCE</name>
<comment type="caution">
    <text evidence="10">The sequence shown here is derived from an EMBL/GenBank/DDBJ whole genome shotgun (WGS) entry which is preliminary data.</text>
</comment>
<dbReference type="SMART" id="SM00220">
    <property type="entry name" value="S_TKc"/>
    <property type="match status" value="1"/>
</dbReference>